<dbReference type="InterPro" id="IPR010451">
    <property type="entry name" value="Acetoacetate_decarboxylase"/>
</dbReference>
<name>A0A382R0I0_9ZZZZ</name>
<evidence type="ECO:0000313" key="1">
    <source>
        <dbReference type="EMBL" id="SVC90680.1"/>
    </source>
</evidence>
<protein>
    <submittedName>
        <fullName evidence="1">Uncharacterized protein</fullName>
    </submittedName>
</protein>
<dbReference type="GO" id="GO:0016829">
    <property type="term" value="F:lyase activity"/>
    <property type="evidence" value="ECO:0007669"/>
    <property type="project" value="InterPro"/>
</dbReference>
<sequence length="118" mass="12838">MGPLASAEGWNVPFDSPFYPPLPAKYEQVLFHLVFFSCDPAATRDLLPDPLEPSPDGRCVAMGISVPKCSAYGAFEEAALQLSCRFGDQIGWYCSHVWHNGPAGISAGREVYGTPKFL</sequence>
<feature type="non-terminal residue" evidence="1">
    <location>
        <position position="118"/>
    </location>
</feature>
<gene>
    <name evidence="1" type="ORF">METZ01_LOCUS343534</name>
</gene>
<dbReference type="Gene3D" id="2.40.400.10">
    <property type="entry name" value="Acetoacetate decarboxylase-like"/>
    <property type="match status" value="1"/>
</dbReference>
<dbReference type="Pfam" id="PF06314">
    <property type="entry name" value="ADC"/>
    <property type="match status" value="1"/>
</dbReference>
<organism evidence="1">
    <name type="scientific">marine metagenome</name>
    <dbReference type="NCBI Taxonomy" id="408172"/>
    <lineage>
        <taxon>unclassified sequences</taxon>
        <taxon>metagenomes</taxon>
        <taxon>ecological metagenomes</taxon>
    </lineage>
</organism>
<accession>A0A382R0I0</accession>
<dbReference type="EMBL" id="UINC01117917">
    <property type="protein sequence ID" value="SVC90680.1"/>
    <property type="molecule type" value="Genomic_DNA"/>
</dbReference>
<reference evidence="1" key="1">
    <citation type="submission" date="2018-05" db="EMBL/GenBank/DDBJ databases">
        <authorList>
            <person name="Lanie J.A."/>
            <person name="Ng W.-L."/>
            <person name="Kazmierczak K.M."/>
            <person name="Andrzejewski T.M."/>
            <person name="Davidsen T.M."/>
            <person name="Wayne K.J."/>
            <person name="Tettelin H."/>
            <person name="Glass J.I."/>
            <person name="Rusch D."/>
            <person name="Podicherti R."/>
            <person name="Tsui H.-C.T."/>
            <person name="Winkler M.E."/>
        </authorList>
    </citation>
    <scope>NUCLEOTIDE SEQUENCE</scope>
</reference>
<dbReference type="AlphaFoldDB" id="A0A382R0I0"/>
<proteinExistence type="predicted"/>
<dbReference type="InterPro" id="IPR023375">
    <property type="entry name" value="ADC_dom_sf"/>
</dbReference>
<dbReference type="SUPFAM" id="SSF160104">
    <property type="entry name" value="Acetoacetate decarboxylase-like"/>
    <property type="match status" value="1"/>
</dbReference>